<evidence type="ECO:0000313" key="5">
    <source>
        <dbReference type="Proteomes" id="UP000185990"/>
    </source>
</evidence>
<protein>
    <submittedName>
        <fullName evidence="3">Cysteine protease</fullName>
    </submittedName>
</protein>
<dbReference type="Gene3D" id="2.60.40.3140">
    <property type="match status" value="1"/>
</dbReference>
<reference evidence="3 5" key="1">
    <citation type="submission" date="2016-11" db="EMBL/GenBank/DDBJ databases">
        <title>Draft genome of Pseudomonas versuta A4R1.12.</title>
        <authorList>
            <person name="See-Too W.-S."/>
        </authorList>
    </citation>
    <scope>NUCLEOTIDE SEQUENCE [LARGE SCALE GENOMIC DNA]</scope>
    <source>
        <strain evidence="3 5">A4R1.12</strain>
    </source>
</reference>
<proteinExistence type="predicted"/>
<dbReference type="SMART" id="SM00460">
    <property type="entry name" value="TGc"/>
    <property type="match status" value="1"/>
</dbReference>
<dbReference type="RefSeq" id="WP_060692638.1">
    <property type="nucleotide sequence ID" value="NZ_CP012676.1"/>
</dbReference>
<evidence type="ECO:0000313" key="4">
    <source>
        <dbReference type="EMBL" id="OKA22294.1"/>
    </source>
</evidence>
<dbReference type="SUPFAM" id="SSF54001">
    <property type="entry name" value="Cysteine proteinases"/>
    <property type="match status" value="1"/>
</dbReference>
<comment type="caution">
    <text evidence="3">The sequence shown here is derived from an EMBL/GenBank/DDBJ whole genome shotgun (WGS) entry which is preliminary data.</text>
</comment>
<name>A0A0M4QFR8_9PSED</name>
<keyword evidence="1" id="KW-0732">Signal</keyword>
<feature type="chain" id="PRO_5005800205" evidence="1">
    <location>
        <begin position="25"/>
        <end position="623"/>
    </location>
</feature>
<keyword evidence="3" id="KW-0378">Hydrolase</keyword>
<feature type="domain" description="Transglutaminase-like" evidence="2">
    <location>
        <begin position="305"/>
        <end position="373"/>
    </location>
</feature>
<dbReference type="InterPro" id="IPR038765">
    <property type="entry name" value="Papain-like_cys_pep_sf"/>
</dbReference>
<gene>
    <name evidence="4" type="ORF">BOH73_07620</name>
    <name evidence="3" type="ORF">BOH74_17990</name>
</gene>
<dbReference type="Pfam" id="PF01841">
    <property type="entry name" value="Transglut_core"/>
    <property type="match status" value="1"/>
</dbReference>
<sequence>MHRFSFSKSLICATLGIFTLPALAAFQPVSEAALAGESDRSCHFNADTSYDCTSTYRYTILTNNGREMISRIDFSFPESDRLEVIKAESTQPGAKPVPLADTQIDTRMAPNPDQGFLRLKQTSIAFPNLRIGTMVSYTLREHTAAKPLNHEFHYVWVLPPNAVRMDRSKSSFSAEKPIVWRSDLMDDFTFTPSTDNKSLVIEQKAPRFVNYVNEAGNAYSRNLPRVELGSSTRLQDYFGDFARRYTEITGARLPAISARAVAGLKGLPPEQRVSGLMQHIHDNYRYLGDWRASDRGYVPFTLAEIEDRGYGDCKDLAVLLTAMLNASGIDAQTTWVSRGNMSLGLLLPGTSSPNHAIVRARVNGKVWWLDPTNPVFSPGRSMPDIQDRWALVIDPQGTVRQEHIPQEQPVVSTLVRKQEHFNPDGTARTSADIEMSQMRLMRLSVADTQSGVSGTDQDLCDGFSKEQTDCTITRPATGFVVPHKYQVKAELTDLRPLKTLSGQSVYQPAFMTERWDDLANYRRTGQKADLYLEDPETMDYEITLSGLKVAQNIKSCTVRSPWFDMDLNGKQVEGQYRYQYRLTQKQRWLSHDDIMSGPFDAMLKAARNCNDQMQQVVKLQTAA</sequence>
<feature type="signal peptide" evidence="1">
    <location>
        <begin position="1"/>
        <end position="24"/>
    </location>
</feature>
<evidence type="ECO:0000256" key="1">
    <source>
        <dbReference type="SAM" id="SignalP"/>
    </source>
</evidence>
<evidence type="ECO:0000313" key="6">
    <source>
        <dbReference type="Proteomes" id="UP000186677"/>
    </source>
</evidence>
<dbReference type="AlphaFoldDB" id="A0A0M4QFR8"/>
<dbReference type="EMBL" id="MPJC01000004">
    <property type="protein sequence ID" value="OKA22294.1"/>
    <property type="molecule type" value="Genomic_DNA"/>
</dbReference>
<dbReference type="OrthoDB" id="8595007at2"/>
<dbReference type="EMBL" id="MPJD01000029">
    <property type="protein sequence ID" value="OKA19502.1"/>
    <property type="molecule type" value="Genomic_DNA"/>
</dbReference>
<evidence type="ECO:0000259" key="2">
    <source>
        <dbReference type="SMART" id="SM00460"/>
    </source>
</evidence>
<dbReference type="KEGG" id="ppsy:AOC04_09185"/>
<accession>A0A1Q4KKV6</accession>
<keyword evidence="6" id="KW-1185">Reference proteome</keyword>
<accession>A0A0M4QFR8</accession>
<keyword evidence="3" id="KW-0645">Protease</keyword>
<evidence type="ECO:0000313" key="3">
    <source>
        <dbReference type="EMBL" id="OKA19502.1"/>
    </source>
</evidence>
<dbReference type="Proteomes" id="UP000185990">
    <property type="component" value="Unassembled WGS sequence"/>
</dbReference>
<dbReference type="GO" id="GO:0006508">
    <property type="term" value="P:proteolysis"/>
    <property type="evidence" value="ECO:0007669"/>
    <property type="project" value="UniProtKB-KW"/>
</dbReference>
<dbReference type="Proteomes" id="UP000186677">
    <property type="component" value="Unassembled WGS sequence"/>
</dbReference>
<dbReference type="InterPro" id="IPR024618">
    <property type="entry name" value="DUF3857"/>
</dbReference>
<dbReference type="InterPro" id="IPR002931">
    <property type="entry name" value="Transglutaminase-like"/>
</dbReference>
<organism evidence="3 5">
    <name type="scientific">Pseudomonas versuta</name>
    <dbReference type="NCBI Taxonomy" id="1788301"/>
    <lineage>
        <taxon>Bacteria</taxon>
        <taxon>Pseudomonadati</taxon>
        <taxon>Pseudomonadota</taxon>
        <taxon>Gammaproteobacteria</taxon>
        <taxon>Pseudomonadales</taxon>
        <taxon>Pseudomonadaceae</taxon>
        <taxon>Pseudomonas</taxon>
    </lineage>
</organism>
<dbReference type="Gene3D" id="3.10.620.30">
    <property type="match status" value="1"/>
</dbReference>
<dbReference type="GO" id="GO:0008233">
    <property type="term" value="F:peptidase activity"/>
    <property type="evidence" value="ECO:0007669"/>
    <property type="project" value="UniProtKB-KW"/>
</dbReference>
<reference evidence="4 6" key="2">
    <citation type="submission" date="2016-11" db="EMBL/GenBank/DDBJ databases">
        <title>Draft genome of Pseudomonas versuta A4R1.5.</title>
        <authorList>
            <person name="See-Too W.-S."/>
        </authorList>
    </citation>
    <scope>NUCLEOTIDE SEQUENCE [LARGE SCALE GENOMIC DNA]</scope>
    <source>
        <strain evidence="4 6">A4R1.5</strain>
    </source>
</reference>
<dbReference type="Pfam" id="PF12969">
    <property type="entry name" value="DUF3857"/>
    <property type="match status" value="1"/>
</dbReference>